<gene>
    <name evidence="2" type="ORF">GCM10010446_51020</name>
</gene>
<protein>
    <submittedName>
        <fullName evidence="2">Uncharacterized protein</fullName>
    </submittedName>
</protein>
<name>A0ABP6K0Z0_9ACTN</name>
<dbReference type="EMBL" id="BAAAUD010000049">
    <property type="protein sequence ID" value="GAA2959473.1"/>
    <property type="molecule type" value="Genomic_DNA"/>
</dbReference>
<keyword evidence="3" id="KW-1185">Reference proteome</keyword>
<proteinExistence type="predicted"/>
<feature type="region of interest" description="Disordered" evidence="1">
    <location>
        <begin position="1"/>
        <end position="33"/>
    </location>
</feature>
<evidence type="ECO:0000256" key="1">
    <source>
        <dbReference type="SAM" id="MobiDB-lite"/>
    </source>
</evidence>
<dbReference type="RefSeq" id="WP_344497911.1">
    <property type="nucleotide sequence ID" value="NZ_BAAAUD010000049.1"/>
</dbReference>
<reference evidence="3" key="1">
    <citation type="journal article" date="2019" name="Int. J. Syst. Evol. Microbiol.">
        <title>The Global Catalogue of Microorganisms (GCM) 10K type strain sequencing project: providing services to taxonomists for standard genome sequencing and annotation.</title>
        <authorList>
            <consortium name="The Broad Institute Genomics Platform"/>
            <consortium name="The Broad Institute Genome Sequencing Center for Infectious Disease"/>
            <person name="Wu L."/>
            <person name="Ma J."/>
        </authorList>
    </citation>
    <scope>NUCLEOTIDE SEQUENCE [LARGE SCALE GENOMIC DNA]</scope>
    <source>
        <strain evidence="3">JCM 9088</strain>
    </source>
</reference>
<evidence type="ECO:0000313" key="2">
    <source>
        <dbReference type="EMBL" id="GAA2959473.1"/>
    </source>
</evidence>
<dbReference type="Proteomes" id="UP001500403">
    <property type="component" value="Unassembled WGS sequence"/>
</dbReference>
<evidence type="ECO:0000313" key="3">
    <source>
        <dbReference type="Proteomes" id="UP001500403"/>
    </source>
</evidence>
<sequence length="88" mass="9050">MLTVGPDGGVPLAGPPTPELGPGRTSSGPVGNTRAYLFAEEEPYDGEQVRPAYVPAGDTIALLTRSRKGGAPGAPFHRSVILQNQLPG</sequence>
<organism evidence="2 3">
    <name type="scientific">Streptomyces enissocaesilis</name>
    <dbReference type="NCBI Taxonomy" id="332589"/>
    <lineage>
        <taxon>Bacteria</taxon>
        <taxon>Bacillati</taxon>
        <taxon>Actinomycetota</taxon>
        <taxon>Actinomycetes</taxon>
        <taxon>Kitasatosporales</taxon>
        <taxon>Streptomycetaceae</taxon>
        <taxon>Streptomyces</taxon>
        <taxon>Streptomyces rochei group</taxon>
    </lineage>
</organism>
<accession>A0ABP6K0Z0</accession>
<comment type="caution">
    <text evidence="2">The sequence shown here is derived from an EMBL/GenBank/DDBJ whole genome shotgun (WGS) entry which is preliminary data.</text>
</comment>